<evidence type="ECO:0000256" key="1">
    <source>
        <dbReference type="SAM" id="MobiDB-lite"/>
    </source>
</evidence>
<gene>
    <name evidence="2" type="ORF">VNO77_23359</name>
</gene>
<feature type="compositionally biased region" description="Basic and acidic residues" evidence="1">
    <location>
        <begin position="132"/>
        <end position="143"/>
    </location>
</feature>
<dbReference type="EMBL" id="JAYMYQ010000005">
    <property type="protein sequence ID" value="KAK7329209.1"/>
    <property type="molecule type" value="Genomic_DNA"/>
</dbReference>
<dbReference type="Proteomes" id="UP001367508">
    <property type="component" value="Unassembled WGS sequence"/>
</dbReference>
<feature type="region of interest" description="Disordered" evidence="1">
    <location>
        <begin position="102"/>
        <end position="157"/>
    </location>
</feature>
<proteinExistence type="predicted"/>
<evidence type="ECO:0000313" key="3">
    <source>
        <dbReference type="Proteomes" id="UP001367508"/>
    </source>
</evidence>
<sequence>MELISKTPLPLTSWSRGDSPPTPHLRARQVAEGRRASPDEASSCSGAAGPVKETPLLCTMHRGPWPMVAFYVVDSGSSTSRNPAENHARHECSRVALESLRQERLPGAPGAGRVTARRELPGCPMPTGAEGGGERNPARDEGPRTSQRRRTPLCNFY</sequence>
<protein>
    <submittedName>
        <fullName evidence="2">Uncharacterized protein</fullName>
    </submittedName>
</protein>
<name>A0AAN9QBT1_CANGL</name>
<comment type="caution">
    <text evidence="2">The sequence shown here is derived from an EMBL/GenBank/DDBJ whole genome shotgun (WGS) entry which is preliminary data.</text>
</comment>
<reference evidence="2 3" key="1">
    <citation type="submission" date="2024-01" db="EMBL/GenBank/DDBJ databases">
        <title>The genomes of 5 underutilized Papilionoideae crops provide insights into root nodulation and disease resistanc.</title>
        <authorList>
            <person name="Jiang F."/>
        </authorList>
    </citation>
    <scope>NUCLEOTIDE SEQUENCE [LARGE SCALE GENOMIC DNA]</scope>
    <source>
        <strain evidence="2">LVBAO_FW01</strain>
        <tissue evidence="2">Leaves</tissue>
    </source>
</reference>
<organism evidence="2 3">
    <name type="scientific">Canavalia gladiata</name>
    <name type="common">Sword bean</name>
    <name type="synonym">Dolichos gladiatus</name>
    <dbReference type="NCBI Taxonomy" id="3824"/>
    <lineage>
        <taxon>Eukaryota</taxon>
        <taxon>Viridiplantae</taxon>
        <taxon>Streptophyta</taxon>
        <taxon>Embryophyta</taxon>
        <taxon>Tracheophyta</taxon>
        <taxon>Spermatophyta</taxon>
        <taxon>Magnoliopsida</taxon>
        <taxon>eudicotyledons</taxon>
        <taxon>Gunneridae</taxon>
        <taxon>Pentapetalae</taxon>
        <taxon>rosids</taxon>
        <taxon>fabids</taxon>
        <taxon>Fabales</taxon>
        <taxon>Fabaceae</taxon>
        <taxon>Papilionoideae</taxon>
        <taxon>50 kb inversion clade</taxon>
        <taxon>NPAAA clade</taxon>
        <taxon>indigoferoid/millettioid clade</taxon>
        <taxon>Phaseoleae</taxon>
        <taxon>Canavalia</taxon>
    </lineage>
</organism>
<feature type="compositionally biased region" description="Basic and acidic residues" evidence="1">
    <location>
        <begin position="29"/>
        <end position="38"/>
    </location>
</feature>
<accession>A0AAN9QBT1</accession>
<evidence type="ECO:0000313" key="2">
    <source>
        <dbReference type="EMBL" id="KAK7329209.1"/>
    </source>
</evidence>
<feature type="region of interest" description="Disordered" evidence="1">
    <location>
        <begin position="1"/>
        <end position="51"/>
    </location>
</feature>
<keyword evidence="3" id="KW-1185">Reference proteome</keyword>
<dbReference type="AlphaFoldDB" id="A0AAN9QBT1"/>